<feature type="domain" description="SLS1 first KH" evidence="2">
    <location>
        <begin position="323"/>
        <end position="394"/>
    </location>
</feature>
<dbReference type="STRING" id="342668.A0A1B8GDI7"/>
<keyword evidence="7" id="KW-1185">Reference proteome</keyword>
<evidence type="ECO:0000259" key="4">
    <source>
        <dbReference type="Pfam" id="PF20777"/>
    </source>
</evidence>
<feature type="region of interest" description="Disordered" evidence="1">
    <location>
        <begin position="52"/>
        <end position="92"/>
    </location>
</feature>
<dbReference type="GO" id="GO:0005743">
    <property type="term" value="C:mitochondrial inner membrane"/>
    <property type="evidence" value="ECO:0007669"/>
    <property type="project" value="InterPro"/>
</dbReference>
<protein>
    <recommendedName>
        <fullName evidence="8">Mitochondrial inner-membrane-bound regulator-domain-containing protein</fullName>
    </recommendedName>
</protein>
<feature type="region of interest" description="Disordered" evidence="1">
    <location>
        <begin position="526"/>
        <end position="550"/>
    </location>
</feature>
<dbReference type="InterPro" id="IPR048748">
    <property type="entry name" value="SLS1_KH2"/>
</dbReference>
<dbReference type="InterPro" id="IPR032741">
    <property type="entry name" value="Sls1_KH-1"/>
</dbReference>
<evidence type="ECO:0000256" key="1">
    <source>
        <dbReference type="SAM" id="MobiDB-lite"/>
    </source>
</evidence>
<dbReference type="Pfam" id="PF14611">
    <property type="entry name" value="KH_SLS1_1"/>
    <property type="match status" value="1"/>
</dbReference>
<dbReference type="InterPro" id="IPR048401">
    <property type="entry name" value="SLS1_C"/>
</dbReference>
<dbReference type="AlphaFoldDB" id="A0A1B8GDI7"/>
<reference evidence="6 7" key="1">
    <citation type="submission" date="2016-03" db="EMBL/GenBank/DDBJ databases">
        <title>Comparative genomics of Pseudogymnoascus destructans, the fungus causing white-nose syndrome of bats.</title>
        <authorList>
            <person name="Palmer J.M."/>
            <person name="Drees K.P."/>
            <person name="Foster J.T."/>
            <person name="Lindner D.L."/>
        </authorList>
    </citation>
    <scope>NUCLEOTIDE SEQUENCE [LARGE SCALE GENOMIC DNA]</scope>
    <source>
        <strain evidence="6 7">UAMH 10579</strain>
    </source>
</reference>
<feature type="domain" description="SLS1 C-terminal" evidence="5">
    <location>
        <begin position="503"/>
        <end position="839"/>
    </location>
</feature>
<evidence type="ECO:0008006" key="8">
    <source>
        <dbReference type="Google" id="ProtNLM"/>
    </source>
</evidence>
<evidence type="ECO:0000259" key="3">
    <source>
        <dbReference type="Pfam" id="PF20776"/>
    </source>
</evidence>
<sequence>MIIRTKPSSEVCLRCQLYLSGQLRAKRPRASTPGPFGGFRGRNLHATSRIAQAHEDSPKKEAEEHNAESESKPDNHGSATRTSSSVPNGEPEFVYRFDPEKRLSALPLDRMYGVNSTQLRENTKMLGVDSLGKPAEVIVLQDSGTLRYVAPLPFQTTIEAPVVDILAEFNSERGLIGRDEVNDNIETLKPQEKVLPWTDIRVIEDQLSDGFTMAQLIYYIETTERQRMAALAESAASVTQTGKAVEEKAETGQPVGQAVEIKAQNIILRQSPWMPGTSDQGDHFDESSLRGYISEAFTPKQRVALNIIRLCWGVESQELVSSVGEMELQVNSADLDLLLSPKGRSDPPLQTISDELIRADEEKIEIFRSRRAIRVTATKAKAKIIAEGIRSTLEGVHRIEVPLTGLKKPGRKVQGVEEADEFGEPVLAELARLTNTEVLRASKDKLGVHGLGRKQGSSLSTSADAARRLLLSSSDVADRTVYRHGFKETDSPAYAIDYEYHHTMSWRNRLRRWSRWQTPIEKVDSEEALGIEEGDKKELDLPPKEEEQGLTSQAEHNALGNLSMSPHHRANKVDEEKARQYELQESNLWSTTPITSTSATVGNVLHQALPSSGPVDVSKPVQFDGKEILNSRTLFAPSTKNLSRLVSGMGNDRHTRTSSVLTMKFLPSPWAGENMKQLSKFPTLEMMFSMTSTAENRFKLSNMVAITEDICSDVMLPDKALDIRFRQKTSFPFIAANLEAHPQIAEFLEASQLGQRSNVMTPPELVVPIPDFMSSLKGDKGAASSASTAVRYMFAGLTYRTQISYDFRDWRLRYSSVNSGKADGRCGELTLLPKYKKSSEVVAGKSERALNQELTVDYIKSAYALVDTLEGLDKPVARRTESNELKPPRSPDSLVGYEYIPSVQYTGPNRTSTPQQFKYFDRDISFEDENDDTAW</sequence>
<feature type="compositionally biased region" description="Basic and acidic residues" evidence="1">
    <location>
        <begin position="52"/>
        <end position="75"/>
    </location>
</feature>
<gene>
    <name evidence="6" type="ORF">VE01_08191</name>
</gene>
<name>A0A1B8GDI7_9PEZI</name>
<dbReference type="Proteomes" id="UP000091956">
    <property type="component" value="Unassembled WGS sequence"/>
</dbReference>
<reference evidence="7" key="2">
    <citation type="journal article" date="2018" name="Nat. Commun.">
        <title>Extreme sensitivity to ultraviolet light in the fungal pathogen causing white-nose syndrome of bats.</title>
        <authorList>
            <person name="Palmer J.M."/>
            <person name="Drees K.P."/>
            <person name="Foster J.T."/>
            <person name="Lindner D.L."/>
        </authorList>
    </citation>
    <scope>NUCLEOTIDE SEQUENCE [LARGE SCALE GENOMIC DNA]</scope>
    <source>
        <strain evidence="7">UAMH 10579</strain>
    </source>
</reference>
<accession>A0A1B8GDI7</accession>
<dbReference type="GeneID" id="28841577"/>
<proteinExistence type="predicted"/>
<dbReference type="EMBL" id="KV460248">
    <property type="protein sequence ID" value="OBT93893.2"/>
    <property type="molecule type" value="Genomic_DNA"/>
</dbReference>
<evidence type="ECO:0000313" key="7">
    <source>
        <dbReference type="Proteomes" id="UP000091956"/>
    </source>
</evidence>
<dbReference type="InterPro" id="IPR048400">
    <property type="entry name" value="SLS1_N"/>
</dbReference>
<dbReference type="PANTHER" id="PTHR37919">
    <property type="entry name" value="PROTEIN CBG05606"/>
    <property type="match status" value="1"/>
</dbReference>
<dbReference type="RefSeq" id="XP_018127626.2">
    <property type="nucleotide sequence ID" value="XM_018277619.2"/>
</dbReference>
<evidence type="ECO:0000259" key="5">
    <source>
        <dbReference type="Pfam" id="PF20778"/>
    </source>
</evidence>
<feature type="compositionally biased region" description="Basic and acidic residues" evidence="1">
    <location>
        <begin position="533"/>
        <end position="547"/>
    </location>
</feature>
<organism evidence="6 7">
    <name type="scientific">Pseudogymnoascus verrucosus</name>
    <dbReference type="NCBI Taxonomy" id="342668"/>
    <lineage>
        <taxon>Eukaryota</taxon>
        <taxon>Fungi</taxon>
        <taxon>Dikarya</taxon>
        <taxon>Ascomycota</taxon>
        <taxon>Pezizomycotina</taxon>
        <taxon>Leotiomycetes</taxon>
        <taxon>Thelebolales</taxon>
        <taxon>Thelebolaceae</taxon>
        <taxon>Pseudogymnoascus</taxon>
    </lineage>
</organism>
<feature type="compositionally biased region" description="Polar residues" evidence="1">
    <location>
        <begin position="77"/>
        <end position="87"/>
    </location>
</feature>
<dbReference type="Pfam" id="PF20776">
    <property type="entry name" value="SLS1_N"/>
    <property type="match status" value="1"/>
</dbReference>
<dbReference type="Pfam" id="PF20778">
    <property type="entry name" value="SLS1_C"/>
    <property type="match status" value="1"/>
</dbReference>
<dbReference type="Pfam" id="PF20777">
    <property type="entry name" value="KH_SLS1_2"/>
    <property type="match status" value="1"/>
</dbReference>
<dbReference type="PANTHER" id="PTHR37919:SF2">
    <property type="entry name" value="EXPERA DOMAIN-CONTAINING PROTEIN"/>
    <property type="match status" value="1"/>
</dbReference>
<evidence type="ECO:0000313" key="6">
    <source>
        <dbReference type="EMBL" id="OBT93893.2"/>
    </source>
</evidence>
<feature type="domain" description="SLS1 second KH" evidence="4">
    <location>
        <begin position="401"/>
        <end position="473"/>
    </location>
</feature>
<feature type="domain" description="SLS1 N-terminal" evidence="3">
    <location>
        <begin position="178"/>
        <end position="316"/>
    </location>
</feature>
<evidence type="ECO:0000259" key="2">
    <source>
        <dbReference type="Pfam" id="PF14611"/>
    </source>
</evidence>